<feature type="domain" description="HTH araC/xylS-type" evidence="5">
    <location>
        <begin position="273"/>
        <end position="371"/>
    </location>
</feature>
<dbReference type="Pfam" id="PF12625">
    <property type="entry name" value="Arabinose_bd"/>
    <property type="match status" value="1"/>
</dbReference>
<keyword evidence="3" id="KW-0804">Transcription</keyword>
<dbReference type="InterPro" id="IPR018060">
    <property type="entry name" value="HTH_AraC"/>
</dbReference>
<protein>
    <submittedName>
        <fullName evidence="6">AraC family transcriptional regulator</fullName>
    </submittedName>
</protein>
<evidence type="ECO:0000313" key="7">
    <source>
        <dbReference type="Proteomes" id="UP000318405"/>
    </source>
</evidence>
<evidence type="ECO:0000313" key="6">
    <source>
        <dbReference type="EMBL" id="TSH96381.1"/>
    </source>
</evidence>
<accession>A0A556ATW1</accession>
<sequence>MLGATPFQPASPTSMCAARGRPKQAPAFPAEDAGDAVRAPLPIGGWSVRLFLRSSGLPAPASQTILRRAGILASELDTAELRVDEQQFTRFLILLSRRTRDEAWGLASNPVPLGTFHTLCRLIVNCRTLGEALGVVGRFYRLVVSDFAIKLRRDDNQAIVWLKPLRTLEAERYVSLHGAALFLLYQFMCWLVDRRLPLLAASFSYPRRPSSAEPLRAYDTRVIEFEQRHTELRLEDHLMSLPIIGGEDRLNRFLSAAPRALITRYYDESRVSDRVKSILRTQVGVPLGLNDVAARLHMTPVTLRRHLAEEGCRRFSELRDDVRRRAALDMVRQKHVKLETVALRLGFSEYSTFHRAFRRWTGIGPTEFREHPPAD</sequence>
<dbReference type="PROSITE" id="PS01124">
    <property type="entry name" value="HTH_ARAC_FAMILY_2"/>
    <property type="match status" value="1"/>
</dbReference>
<dbReference type="GO" id="GO:0000976">
    <property type="term" value="F:transcription cis-regulatory region binding"/>
    <property type="evidence" value="ECO:0007669"/>
    <property type="project" value="TreeGrafter"/>
</dbReference>
<keyword evidence="1" id="KW-0805">Transcription regulation</keyword>
<evidence type="ECO:0000256" key="4">
    <source>
        <dbReference type="SAM" id="MobiDB-lite"/>
    </source>
</evidence>
<feature type="region of interest" description="Disordered" evidence="4">
    <location>
        <begin position="1"/>
        <end position="31"/>
    </location>
</feature>
<dbReference type="InterPro" id="IPR032687">
    <property type="entry name" value="AraC-type_N"/>
</dbReference>
<dbReference type="PANTHER" id="PTHR47894">
    <property type="entry name" value="HTH-TYPE TRANSCRIPTIONAL REGULATOR GADX"/>
    <property type="match status" value="1"/>
</dbReference>
<name>A0A556ATW1_9BURK</name>
<dbReference type="PANTHER" id="PTHR47894:SF1">
    <property type="entry name" value="HTH-TYPE TRANSCRIPTIONAL REGULATOR VQSM"/>
    <property type="match status" value="1"/>
</dbReference>
<dbReference type="GO" id="GO:0005829">
    <property type="term" value="C:cytosol"/>
    <property type="evidence" value="ECO:0007669"/>
    <property type="project" value="TreeGrafter"/>
</dbReference>
<gene>
    <name evidence="6" type="ORF">FOZ76_09065</name>
</gene>
<evidence type="ECO:0000259" key="5">
    <source>
        <dbReference type="PROSITE" id="PS01124"/>
    </source>
</evidence>
<evidence type="ECO:0000256" key="3">
    <source>
        <dbReference type="ARBA" id="ARBA00023163"/>
    </source>
</evidence>
<dbReference type="Proteomes" id="UP000318405">
    <property type="component" value="Unassembled WGS sequence"/>
</dbReference>
<keyword evidence="2" id="KW-0238">DNA-binding</keyword>
<dbReference type="GO" id="GO:0003700">
    <property type="term" value="F:DNA-binding transcription factor activity"/>
    <property type="evidence" value="ECO:0007669"/>
    <property type="project" value="InterPro"/>
</dbReference>
<keyword evidence="7" id="KW-1185">Reference proteome</keyword>
<dbReference type="OrthoDB" id="6506763at2"/>
<proteinExistence type="predicted"/>
<dbReference type="InterPro" id="IPR009057">
    <property type="entry name" value="Homeodomain-like_sf"/>
</dbReference>
<comment type="caution">
    <text evidence="6">The sequence shown here is derived from an EMBL/GenBank/DDBJ whole genome shotgun (WGS) entry which is preliminary data.</text>
</comment>
<evidence type="ECO:0000256" key="2">
    <source>
        <dbReference type="ARBA" id="ARBA00023125"/>
    </source>
</evidence>
<dbReference type="EMBL" id="VLTJ01000016">
    <property type="protein sequence ID" value="TSH96381.1"/>
    <property type="molecule type" value="Genomic_DNA"/>
</dbReference>
<dbReference type="Pfam" id="PF12833">
    <property type="entry name" value="HTH_18"/>
    <property type="match status" value="1"/>
</dbReference>
<reference evidence="6 7" key="1">
    <citation type="submission" date="2019-07" db="EMBL/GenBank/DDBJ databases">
        <title>Qingshengfaniella alkalisoli gen. nov., sp. nov., isolated from saline soil.</title>
        <authorList>
            <person name="Xu L."/>
            <person name="Huang X.-X."/>
            <person name="Sun J.-Q."/>
        </authorList>
    </citation>
    <scope>NUCLEOTIDE SEQUENCE [LARGE SCALE GENOMIC DNA]</scope>
    <source>
        <strain evidence="6 7">DSM 27279</strain>
    </source>
</reference>
<dbReference type="Gene3D" id="1.10.10.60">
    <property type="entry name" value="Homeodomain-like"/>
    <property type="match status" value="1"/>
</dbReference>
<organism evidence="6 7">
    <name type="scientific">Verticiella sediminum</name>
    <dbReference type="NCBI Taxonomy" id="1247510"/>
    <lineage>
        <taxon>Bacteria</taxon>
        <taxon>Pseudomonadati</taxon>
        <taxon>Pseudomonadota</taxon>
        <taxon>Betaproteobacteria</taxon>
        <taxon>Burkholderiales</taxon>
        <taxon>Alcaligenaceae</taxon>
        <taxon>Verticiella</taxon>
    </lineage>
</organism>
<dbReference type="SMART" id="SM00342">
    <property type="entry name" value="HTH_ARAC"/>
    <property type="match status" value="1"/>
</dbReference>
<dbReference type="AlphaFoldDB" id="A0A556ATW1"/>
<evidence type="ECO:0000256" key="1">
    <source>
        <dbReference type="ARBA" id="ARBA00023015"/>
    </source>
</evidence>
<dbReference type="SUPFAM" id="SSF46689">
    <property type="entry name" value="Homeodomain-like"/>
    <property type="match status" value="1"/>
</dbReference>